<dbReference type="SUPFAM" id="SSF63380">
    <property type="entry name" value="Riboflavin synthase domain-like"/>
    <property type="match status" value="1"/>
</dbReference>
<dbReference type="Gene3D" id="3.40.50.80">
    <property type="entry name" value="Nucleotide-binding domain of ferredoxin-NADP reductase (FNR) module"/>
    <property type="match status" value="1"/>
</dbReference>
<feature type="domain" description="FAD-binding FR-type" evidence="17">
    <location>
        <begin position="46"/>
        <end position="152"/>
    </location>
</feature>
<protein>
    <recommendedName>
        <fullName evidence="16">NADH-cytochrome b5 reductase</fullName>
        <ecNumber evidence="16">1.6.2.2</ecNumber>
    </recommendedName>
</protein>
<keyword evidence="6" id="KW-1000">Mitochondrion outer membrane</keyword>
<keyword evidence="11" id="KW-0496">Mitochondrion</keyword>
<evidence type="ECO:0000313" key="18">
    <source>
        <dbReference type="EMBL" id="KAF1932166.1"/>
    </source>
</evidence>
<dbReference type="SUPFAM" id="SSF52343">
    <property type="entry name" value="Ferredoxin reductase-like, C-terminal NADP-linked domain"/>
    <property type="match status" value="1"/>
</dbReference>
<comment type="similarity">
    <text evidence="3 16">Belongs to the flavoprotein pyridine nucleotide cytochrome reductase family.</text>
</comment>
<keyword evidence="19" id="KW-1185">Reference proteome</keyword>
<feature type="binding site" evidence="15">
    <location>
        <position position="168"/>
    </location>
    <ligand>
        <name>FAD</name>
        <dbReference type="ChEBI" id="CHEBI:57692"/>
    </ligand>
</feature>
<evidence type="ECO:0000256" key="9">
    <source>
        <dbReference type="ARBA" id="ARBA00023002"/>
    </source>
</evidence>
<proteinExistence type="inferred from homology"/>
<dbReference type="EC" id="1.6.2.2" evidence="16"/>
<dbReference type="OrthoDB" id="432685at2759"/>
<dbReference type="InterPro" id="IPR017927">
    <property type="entry name" value="FAD-bd_FR_type"/>
</dbReference>
<dbReference type="InterPro" id="IPR017938">
    <property type="entry name" value="Riboflavin_synthase-like_b-brl"/>
</dbReference>
<accession>A0A6A5S102</accession>
<evidence type="ECO:0000256" key="2">
    <source>
        <dbReference type="ARBA" id="ARBA00004572"/>
    </source>
</evidence>
<dbReference type="InterPro" id="IPR039261">
    <property type="entry name" value="FNR_nucleotide-bd"/>
</dbReference>
<keyword evidence="8" id="KW-1133">Transmembrane helix</keyword>
<reference evidence="18" key="1">
    <citation type="journal article" date="2020" name="Stud. Mycol.">
        <title>101 Dothideomycetes genomes: a test case for predicting lifestyles and emergence of pathogens.</title>
        <authorList>
            <person name="Haridas S."/>
            <person name="Albert R."/>
            <person name="Binder M."/>
            <person name="Bloem J."/>
            <person name="Labutti K."/>
            <person name="Salamov A."/>
            <person name="Andreopoulos B."/>
            <person name="Baker S."/>
            <person name="Barry K."/>
            <person name="Bills G."/>
            <person name="Bluhm B."/>
            <person name="Cannon C."/>
            <person name="Castanera R."/>
            <person name="Culley D."/>
            <person name="Daum C."/>
            <person name="Ezra D."/>
            <person name="Gonzalez J."/>
            <person name="Henrissat B."/>
            <person name="Kuo A."/>
            <person name="Liang C."/>
            <person name="Lipzen A."/>
            <person name="Lutzoni F."/>
            <person name="Magnuson J."/>
            <person name="Mondo S."/>
            <person name="Nolan M."/>
            <person name="Ohm R."/>
            <person name="Pangilinan J."/>
            <person name="Park H.-J."/>
            <person name="Ramirez L."/>
            <person name="Alfaro M."/>
            <person name="Sun H."/>
            <person name="Tritt A."/>
            <person name="Yoshinaga Y."/>
            <person name="Zwiers L.-H."/>
            <person name="Turgeon B."/>
            <person name="Goodwin S."/>
            <person name="Spatafora J."/>
            <person name="Crous P."/>
            <person name="Grigoriev I."/>
        </authorList>
    </citation>
    <scope>NUCLEOTIDE SEQUENCE</scope>
    <source>
        <strain evidence="18">CBS 183.55</strain>
    </source>
</reference>
<evidence type="ECO:0000259" key="17">
    <source>
        <dbReference type="PROSITE" id="PS51384"/>
    </source>
</evidence>
<evidence type="ECO:0000256" key="10">
    <source>
        <dbReference type="ARBA" id="ARBA00023027"/>
    </source>
</evidence>
<dbReference type="InterPro" id="IPR001834">
    <property type="entry name" value="CBR-like"/>
</dbReference>
<sequence>MSALSLRLVRPTAILAGVAIGGTSYAFVRSVHADTGAPAKVFGRVPAFVSLPLESSEQVNHNTKLLRFKLPHDSDVSGLSLTSAVLTASWPKGSWTPVARPYTPVSPSDEPGKLDLLVKRYPGGKQSTHLHSLSPGDSLLFVAALRSHQWKPNCVPHVTLIAGGSGITPIYQLARGILSNPEDKTKITLVYAANSEEDIVLKKEFDGFQNDFPGRFEAVYAVSQPAEGSTFRRGRVSKELLSEVTQSKDGKVFVCGPPAMETALKGDKKTKGILEELGYRNDQIHSF</sequence>
<dbReference type="PROSITE" id="PS51384">
    <property type="entry name" value="FAD_FR"/>
    <property type="match status" value="1"/>
</dbReference>
<evidence type="ECO:0000256" key="4">
    <source>
        <dbReference type="ARBA" id="ARBA00022630"/>
    </source>
</evidence>
<keyword evidence="4 15" id="KW-0285">Flavoprotein</keyword>
<keyword evidence="12" id="KW-0472">Membrane</keyword>
<dbReference type="GO" id="GO:0090524">
    <property type="term" value="F:cytochrome-b5 reductase activity, acting on NADH"/>
    <property type="evidence" value="ECO:0007669"/>
    <property type="project" value="UniProtKB-EC"/>
</dbReference>
<dbReference type="GO" id="GO:0006696">
    <property type="term" value="P:ergosterol biosynthetic process"/>
    <property type="evidence" value="ECO:0007669"/>
    <property type="project" value="TreeGrafter"/>
</dbReference>
<dbReference type="EMBL" id="ML978959">
    <property type="protein sequence ID" value="KAF1932166.1"/>
    <property type="molecule type" value="Genomic_DNA"/>
</dbReference>
<dbReference type="RefSeq" id="XP_033452414.1">
    <property type="nucleotide sequence ID" value="XM_033588970.1"/>
</dbReference>
<dbReference type="PRINTS" id="PR00406">
    <property type="entry name" value="CYTB5RDTASE"/>
</dbReference>
<keyword evidence="5" id="KW-0812">Transmembrane</keyword>
<dbReference type="PANTHER" id="PTHR19370">
    <property type="entry name" value="NADH-CYTOCHROME B5 REDUCTASE"/>
    <property type="match status" value="1"/>
</dbReference>
<feature type="binding site" evidence="15">
    <location>
        <position position="100"/>
    </location>
    <ligand>
        <name>FAD</name>
        <dbReference type="ChEBI" id="CHEBI:57692"/>
    </ligand>
</feature>
<feature type="binding site" evidence="15">
    <location>
        <position position="125"/>
    </location>
    <ligand>
        <name>FAD</name>
        <dbReference type="ChEBI" id="CHEBI:57692"/>
    </ligand>
</feature>
<dbReference type="FunFam" id="2.40.30.10:FF:000032">
    <property type="entry name" value="NADH-cytochrome b5 reductase"/>
    <property type="match status" value="1"/>
</dbReference>
<comment type="catalytic activity">
    <reaction evidence="14 16">
        <text>2 Fe(III)-[cytochrome b5] + NADH = 2 Fe(II)-[cytochrome b5] + NAD(+) + H(+)</text>
        <dbReference type="Rhea" id="RHEA:46680"/>
        <dbReference type="Rhea" id="RHEA-COMP:10438"/>
        <dbReference type="Rhea" id="RHEA-COMP:10439"/>
        <dbReference type="ChEBI" id="CHEBI:15378"/>
        <dbReference type="ChEBI" id="CHEBI:29033"/>
        <dbReference type="ChEBI" id="CHEBI:29034"/>
        <dbReference type="ChEBI" id="CHEBI:57540"/>
        <dbReference type="ChEBI" id="CHEBI:57945"/>
        <dbReference type="EC" id="1.6.2.2"/>
    </reaction>
</comment>
<organism evidence="18 19">
    <name type="scientific">Didymella exigua CBS 183.55</name>
    <dbReference type="NCBI Taxonomy" id="1150837"/>
    <lineage>
        <taxon>Eukaryota</taxon>
        <taxon>Fungi</taxon>
        <taxon>Dikarya</taxon>
        <taxon>Ascomycota</taxon>
        <taxon>Pezizomycotina</taxon>
        <taxon>Dothideomycetes</taxon>
        <taxon>Pleosporomycetidae</taxon>
        <taxon>Pleosporales</taxon>
        <taxon>Pleosporineae</taxon>
        <taxon>Didymellaceae</taxon>
        <taxon>Didymella</taxon>
    </lineage>
</organism>
<dbReference type="InterPro" id="IPR001709">
    <property type="entry name" value="Flavoprot_Pyr_Nucl_cyt_Rdtase"/>
</dbReference>
<dbReference type="PRINTS" id="PR00371">
    <property type="entry name" value="FPNCR"/>
</dbReference>
<dbReference type="Proteomes" id="UP000800082">
    <property type="component" value="Unassembled WGS sequence"/>
</dbReference>
<keyword evidence="10 16" id="KW-0520">NAD</keyword>
<evidence type="ECO:0000256" key="16">
    <source>
        <dbReference type="RuleBase" id="RU361226"/>
    </source>
</evidence>
<feature type="binding site" evidence="15">
    <location>
        <position position="117"/>
    </location>
    <ligand>
        <name>FAD</name>
        <dbReference type="ChEBI" id="CHEBI:57692"/>
    </ligand>
</feature>
<dbReference type="AlphaFoldDB" id="A0A6A5S102"/>
<evidence type="ECO:0000256" key="15">
    <source>
        <dbReference type="PIRSR" id="PIRSR601834-1"/>
    </source>
</evidence>
<evidence type="ECO:0000313" key="19">
    <source>
        <dbReference type="Proteomes" id="UP000800082"/>
    </source>
</evidence>
<evidence type="ECO:0000256" key="5">
    <source>
        <dbReference type="ARBA" id="ARBA00022692"/>
    </source>
</evidence>
<dbReference type="Pfam" id="PF00175">
    <property type="entry name" value="NAD_binding_1"/>
    <property type="match status" value="1"/>
</dbReference>
<evidence type="ECO:0000256" key="1">
    <source>
        <dbReference type="ARBA" id="ARBA00001974"/>
    </source>
</evidence>
<gene>
    <name evidence="18" type="ORF">M421DRAFT_285723</name>
</gene>
<evidence type="ECO:0000256" key="6">
    <source>
        <dbReference type="ARBA" id="ARBA00022787"/>
    </source>
</evidence>
<comment type="subcellular location">
    <subcellularLocation>
        <location evidence="2">Mitochondrion outer membrane</location>
        <topology evidence="2">Single-pass membrane protein</topology>
    </subcellularLocation>
</comment>
<comment type="cofactor">
    <cofactor evidence="1 15 16">
        <name>FAD</name>
        <dbReference type="ChEBI" id="CHEBI:57692"/>
    </cofactor>
</comment>
<dbReference type="Pfam" id="PF00970">
    <property type="entry name" value="FAD_binding_6"/>
    <property type="match status" value="1"/>
</dbReference>
<evidence type="ECO:0000256" key="8">
    <source>
        <dbReference type="ARBA" id="ARBA00022989"/>
    </source>
</evidence>
<evidence type="ECO:0000256" key="11">
    <source>
        <dbReference type="ARBA" id="ARBA00023128"/>
    </source>
</evidence>
<name>A0A6A5S102_9PLEO</name>
<evidence type="ECO:0000256" key="12">
    <source>
        <dbReference type="ARBA" id="ARBA00023136"/>
    </source>
</evidence>
<dbReference type="InterPro" id="IPR001433">
    <property type="entry name" value="OxRdtase_FAD/NAD-bd"/>
</dbReference>
<dbReference type="CDD" id="cd06183">
    <property type="entry name" value="cyt_b5_reduct_like"/>
    <property type="match status" value="1"/>
</dbReference>
<dbReference type="InterPro" id="IPR008333">
    <property type="entry name" value="Cbr1-like_FAD-bd_dom"/>
</dbReference>
<feature type="binding site" evidence="15">
    <location>
        <position position="101"/>
    </location>
    <ligand>
        <name>FAD</name>
        <dbReference type="ChEBI" id="CHEBI:57692"/>
    </ligand>
</feature>
<comment type="function">
    <text evidence="13">May mediate the reduction of outer membrane cytochrome b5.</text>
</comment>
<dbReference type="GeneID" id="54346617"/>
<dbReference type="GO" id="GO:0005741">
    <property type="term" value="C:mitochondrial outer membrane"/>
    <property type="evidence" value="ECO:0007669"/>
    <property type="project" value="UniProtKB-SubCell"/>
</dbReference>
<dbReference type="FunFam" id="3.40.50.80:FF:000009">
    <property type="entry name" value="NADH-cytochrome b5 reductase"/>
    <property type="match status" value="1"/>
</dbReference>
<dbReference type="PANTHER" id="PTHR19370:SF101">
    <property type="entry name" value="NADH-CYTOCHROME B5 REDUCTASE"/>
    <property type="match status" value="1"/>
</dbReference>
<evidence type="ECO:0000256" key="14">
    <source>
        <dbReference type="ARBA" id="ARBA00047682"/>
    </source>
</evidence>
<feature type="binding site" evidence="15">
    <location>
        <position position="102"/>
    </location>
    <ligand>
        <name>FAD</name>
        <dbReference type="ChEBI" id="CHEBI:57692"/>
    </ligand>
</feature>
<evidence type="ECO:0000256" key="3">
    <source>
        <dbReference type="ARBA" id="ARBA00006105"/>
    </source>
</evidence>
<feature type="binding site" evidence="15">
    <location>
        <position position="127"/>
    </location>
    <ligand>
        <name>FAD</name>
        <dbReference type="ChEBI" id="CHEBI:57692"/>
    </ligand>
</feature>
<keyword evidence="7 15" id="KW-0274">FAD</keyword>
<dbReference type="Gene3D" id="2.40.30.10">
    <property type="entry name" value="Translation factors"/>
    <property type="match status" value="1"/>
</dbReference>
<feature type="binding site" evidence="15">
    <location>
        <position position="119"/>
    </location>
    <ligand>
        <name>FAD</name>
        <dbReference type="ChEBI" id="CHEBI:57692"/>
    </ligand>
</feature>
<evidence type="ECO:0000256" key="13">
    <source>
        <dbReference type="ARBA" id="ARBA00037464"/>
    </source>
</evidence>
<evidence type="ECO:0000256" key="7">
    <source>
        <dbReference type="ARBA" id="ARBA00022827"/>
    </source>
</evidence>
<keyword evidence="9 16" id="KW-0560">Oxidoreductase</keyword>